<reference evidence="6" key="1">
    <citation type="submission" date="2023-08" db="EMBL/GenBank/DDBJ databases">
        <title>Reference Genome Resource for the Citrus Pathogen Phytophthora citrophthora.</title>
        <authorList>
            <person name="Moller H."/>
            <person name="Coetzee B."/>
            <person name="Rose L.J."/>
            <person name="Van Niekerk J.M."/>
        </authorList>
    </citation>
    <scope>NUCLEOTIDE SEQUENCE</scope>
    <source>
        <strain evidence="6">STE-U-9442</strain>
    </source>
</reference>
<dbReference type="AlphaFoldDB" id="A0AAD9GPV8"/>
<evidence type="ECO:0000256" key="1">
    <source>
        <dbReference type="ARBA" id="ARBA00006756"/>
    </source>
</evidence>
<evidence type="ECO:0000256" key="4">
    <source>
        <dbReference type="RuleBase" id="RU365026"/>
    </source>
</evidence>
<evidence type="ECO:0000256" key="3">
    <source>
        <dbReference type="ARBA" id="ARBA00022483"/>
    </source>
</evidence>
<evidence type="ECO:0000259" key="5">
    <source>
        <dbReference type="Pfam" id="PF03081"/>
    </source>
</evidence>
<dbReference type="InterPro" id="IPR016159">
    <property type="entry name" value="Cullin_repeat-like_dom_sf"/>
</dbReference>
<protein>
    <recommendedName>
        <fullName evidence="4">Exocyst subunit Exo70 family protein</fullName>
    </recommendedName>
</protein>
<name>A0AAD9GPV8_9STRA</name>
<keyword evidence="7" id="KW-1185">Reference proteome</keyword>
<keyword evidence="2 4" id="KW-0813">Transport</keyword>
<comment type="similarity">
    <text evidence="1 4">Belongs to the EXO70 family.</text>
</comment>
<comment type="caution">
    <text evidence="6">The sequence shown here is derived from an EMBL/GenBank/DDBJ whole genome shotgun (WGS) entry which is preliminary data.</text>
</comment>
<dbReference type="EMBL" id="JASMQC010000010">
    <property type="protein sequence ID" value="KAK1942178.1"/>
    <property type="molecule type" value="Genomic_DNA"/>
</dbReference>
<feature type="domain" description="Exocyst complex subunit Exo70 C-terminal" evidence="5">
    <location>
        <begin position="337"/>
        <end position="601"/>
    </location>
</feature>
<dbReference type="GO" id="GO:0005546">
    <property type="term" value="F:phosphatidylinositol-4,5-bisphosphate binding"/>
    <property type="evidence" value="ECO:0007669"/>
    <property type="project" value="InterPro"/>
</dbReference>
<dbReference type="PANTHER" id="PTHR12542">
    <property type="entry name" value="EXOCYST COMPLEX PROTEIN EXO70"/>
    <property type="match status" value="1"/>
</dbReference>
<dbReference type="GO" id="GO:0000145">
    <property type="term" value="C:exocyst"/>
    <property type="evidence" value="ECO:0007669"/>
    <property type="project" value="InterPro"/>
</dbReference>
<accession>A0AAD9GPV8</accession>
<organism evidence="6 7">
    <name type="scientific">Phytophthora citrophthora</name>
    <dbReference type="NCBI Taxonomy" id="4793"/>
    <lineage>
        <taxon>Eukaryota</taxon>
        <taxon>Sar</taxon>
        <taxon>Stramenopiles</taxon>
        <taxon>Oomycota</taxon>
        <taxon>Peronosporomycetes</taxon>
        <taxon>Peronosporales</taxon>
        <taxon>Peronosporaceae</taxon>
        <taxon>Phytophthora</taxon>
    </lineage>
</organism>
<keyword evidence="4" id="KW-0653">Protein transport</keyword>
<dbReference type="InterPro" id="IPR004140">
    <property type="entry name" value="Exo70"/>
</dbReference>
<evidence type="ECO:0000313" key="6">
    <source>
        <dbReference type="EMBL" id="KAK1942178.1"/>
    </source>
</evidence>
<dbReference type="Gene3D" id="1.20.1280.170">
    <property type="entry name" value="Exocyst complex component Exo70"/>
    <property type="match status" value="1"/>
</dbReference>
<evidence type="ECO:0000256" key="2">
    <source>
        <dbReference type="ARBA" id="ARBA00022448"/>
    </source>
</evidence>
<comment type="function">
    <text evidence="4">Component of the exocyst complex.</text>
</comment>
<proteinExistence type="inferred from homology"/>
<evidence type="ECO:0000313" key="7">
    <source>
        <dbReference type="Proteomes" id="UP001259832"/>
    </source>
</evidence>
<sequence length="621" mass="69791">MFIRTEYIASRSQMEVYGAGVARIREAVLENQMQMRQVEQSLLGIQKGLLGVEREMLPVYKLTEQLRGTQKNIDLSVQELRQINENFVAAHELAPVLLNGSKFDQDEYVKALKKLLVAVTFLEGHRSYEGSMKALEQTKELLVQVRRKCMADFVSVVSVLSRGERDSDGHLTWVEPNKHDIARAAQLLDCLVISGVNQTELFREYGNQRFDVTKMFLSGNPSGNSMGFDLNNPITAMAKCLTDIEVTIEAEKVLAGLIYSSEELANGAFRYSVRQILEAWKKDIDGSLRSPKQPDAVKLLLVHDLVLSRFETLETAVLPPLLLRDREGKGLDDPWVLSKDINTIMADLATAAKQKLVTFQPGLVEASVDRTVTRDGNVHPISSHTLNFLRKLCDQAKALKVLLTKDSDISAIGFVDTVITQLIQALASKADQLRGREGLKQLFLVNNFGYVANSLPHCHQPDDADLEKQLHVTIKPRVETMRNEALGVFIRLSYSSFKENLKDPAETLQYAKGGNVLTLESGRLLKEKFTKFNDQLEELYKTQRTYVVAEVPMRQHLIRTAVDMIIPAYKAFYEKYSVIQFSRKHASKYLKYTPPAAQALLKELFSGESSPGDKHSEASSP</sequence>
<dbReference type="PANTHER" id="PTHR12542:SF41">
    <property type="entry name" value="EXOCYST COMPLEX COMPONENT 7"/>
    <property type="match status" value="1"/>
</dbReference>
<keyword evidence="3 4" id="KW-0268">Exocytosis</keyword>
<dbReference type="Pfam" id="PF03081">
    <property type="entry name" value="Exo70_C"/>
    <property type="match status" value="1"/>
</dbReference>
<dbReference type="GO" id="GO:0006887">
    <property type="term" value="P:exocytosis"/>
    <property type="evidence" value="ECO:0007669"/>
    <property type="project" value="UniProtKB-KW"/>
</dbReference>
<dbReference type="Proteomes" id="UP001259832">
    <property type="component" value="Unassembled WGS sequence"/>
</dbReference>
<dbReference type="SUPFAM" id="SSF74788">
    <property type="entry name" value="Cullin repeat-like"/>
    <property type="match status" value="1"/>
</dbReference>
<gene>
    <name evidence="6" type="ORF">P3T76_006500</name>
</gene>
<dbReference type="GO" id="GO:0015031">
    <property type="term" value="P:protein transport"/>
    <property type="evidence" value="ECO:0007669"/>
    <property type="project" value="UniProtKB-KW"/>
</dbReference>
<dbReference type="InterPro" id="IPR046364">
    <property type="entry name" value="Exo70_C"/>
</dbReference>